<accession>A0A3S0A4T3</accession>
<evidence type="ECO:0000313" key="2">
    <source>
        <dbReference type="Proteomes" id="UP000277864"/>
    </source>
</evidence>
<evidence type="ECO:0000313" key="1">
    <source>
        <dbReference type="EMBL" id="RST88919.1"/>
    </source>
</evidence>
<name>A0A3S0A4T3_9ENTE</name>
<dbReference type="EMBL" id="PXZH01000004">
    <property type="protein sequence ID" value="RST88919.1"/>
    <property type="molecule type" value="Genomic_DNA"/>
</dbReference>
<comment type="caution">
    <text evidence="1">The sequence shown here is derived from an EMBL/GenBank/DDBJ whole genome shotgun (WGS) entry which is preliminary data.</text>
</comment>
<keyword evidence="2" id="KW-1185">Reference proteome</keyword>
<dbReference type="RefSeq" id="WP_125943596.1">
    <property type="nucleotide sequence ID" value="NZ_PXZH01000004.1"/>
</dbReference>
<proteinExistence type="predicted"/>
<dbReference type="Proteomes" id="UP000277864">
    <property type="component" value="Unassembled WGS sequence"/>
</dbReference>
<sequence length="259" mass="30649">MTQNYLYVHLDTISNSVLFKGITLENFYQSIARKPQNLLLLDPHSKDGEYDLHTGFRIIRNAENVDSFFASQSSQRISELKWIDFHDVHFLQQLTPMEIAELLYFGHVGTQLHSPFFYKLQNNFVYFEKGNQMIKIYFRHLDEFYQLLGNKIQGILSDKLNERRSFFRRPIAVEPLSEDFLKGLKEIYVEGVVFDFSQLDANNKFCQIPIYVVEDQVRYLDKQIYLDEMKIGTLTYDHPTRQWEVKKEAWDSLGSFGQV</sequence>
<organism evidence="1 2">
    <name type="scientific">Vagococcus humatus</name>
    <dbReference type="NCBI Taxonomy" id="1889241"/>
    <lineage>
        <taxon>Bacteria</taxon>
        <taxon>Bacillati</taxon>
        <taxon>Bacillota</taxon>
        <taxon>Bacilli</taxon>
        <taxon>Lactobacillales</taxon>
        <taxon>Enterococcaceae</taxon>
        <taxon>Vagococcus</taxon>
    </lineage>
</organism>
<protein>
    <submittedName>
        <fullName evidence="1">Uncharacterized protein</fullName>
    </submittedName>
</protein>
<dbReference type="OrthoDB" id="8704087at2"/>
<gene>
    <name evidence="1" type="ORF">C7P63_07700</name>
</gene>
<dbReference type="AlphaFoldDB" id="A0A3S0A4T3"/>
<reference evidence="1 2" key="1">
    <citation type="submission" date="2018-03" db="EMBL/GenBank/DDBJ databases">
        <authorList>
            <person name="Gulvik C.A."/>
        </authorList>
    </citation>
    <scope>NUCLEOTIDE SEQUENCE [LARGE SCALE GENOMIC DNA]</scope>
    <source>
        <strain evidence="1 2">JCM 31581</strain>
    </source>
</reference>